<dbReference type="Gene3D" id="1.25.40.10">
    <property type="entry name" value="Tetratricopeptide repeat domain"/>
    <property type="match status" value="1"/>
</dbReference>
<feature type="transmembrane region" description="Helical" evidence="14">
    <location>
        <begin position="196"/>
        <end position="213"/>
    </location>
</feature>
<evidence type="ECO:0000256" key="13">
    <source>
        <dbReference type="PROSITE-ProRule" id="PRU00708"/>
    </source>
</evidence>
<keyword evidence="4 14" id="KW-0328">Glycosyltransferase</keyword>
<comment type="catalytic activity">
    <reaction evidence="12">
        <text>an alpha-D-Man-(1-&gt;2)-alpha-D-Man-(1-&gt;2)-alpha-D-Man-(1-&gt;3)-[alpha-D-Man-(1-&gt;2)-alpha-D-Man-(1-&gt;3)-alpha-D-Man-(1-&gt;6)]-beta-D-Man-(1-&gt;4)-beta-D-GlcNAc-(1-&gt;4)-alpha-D-GlcNAc-diphospho-di-trans,poly-cis-dolichol + a di-trans,poly-cis-dolichyl beta-D-mannosyl phosphate = an alpha-D-Man-(1-&gt;2)-alpha-D-Man-(1-&gt;2)-alpha-D-Man-(1-&gt;3)-[alpha-D-Man-(1-&gt;2)-alpha-D-Man-(1-&gt;3)-[alpha-D-Man-(1-&gt;6)]-alpha-D-Man-(1-&gt;6)]-beta-D-Man-(1-&gt;4)-beta-D-GlcNAc-(1-&gt;4)-alpha-D-GlcNAc-diphospho-di-trans,poly-cis-dolichol + a di-trans,poly-cis-dolichyl phosphate + H(+)</text>
        <dbReference type="Rhea" id="RHEA:29535"/>
        <dbReference type="Rhea" id="RHEA-COMP:19498"/>
        <dbReference type="Rhea" id="RHEA-COMP:19501"/>
        <dbReference type="Rhea" id="RHEA-COMP:19518"/>
        <dbReference type="Rhea" id="RHEA-COMP:19519"/>
        <dbReference type="ChEBI" id="CHEBI:15378"/>
        <dbReference type="ChEBI" id="CHEBI:57683"/>
        <dbReference type="ChEBI" id="CHEBI:58211"/>
        <dbReference type="ChEBI" id="CHEBI:132517"/>
        <dbReference type="ChEBI" id="CHEBI:132519"/>
        <dbReference type="EC" id="2.4.1.260"/>
    </reaction>
    <physiologicalReaction direction="left-to-right" evidence="12">
        <dbReference type="Rhea" id="RHEA:29536"/>
    </physiologicalReaction>
</comment>
<reference evidence="15" key="1">
    <citation type="submission" date="2019-11" db="EMBL/GenBank/DDBJ databases">
        <authorList>
            <person name="Liu Y."/>
            <person name="Hou J."/>
            <person name="Li T.-Q."/>
            <person name="Guan C.-H."/>
            <person name="Wu X."/>
            <person name="Wu H.-Z."/>
            <person name="Ling F."/>
            <person name="Zhang R."/>
            <person name="Shi X.-G."/>
            <person name="Ren J.-P."/>
            <person name="Chen E.-F."/>
            <person name="Sun J.-M."/>
        </authorList>
    </citation>
    <scope>NUCLEOTIDE SEQUENCE</scope>
    <source>
        <strain evidence="15">Adult_tree_wgs_1</strain>
        <tissue evidence="15">Leaves</tissue>
    </source>
</reference>
<evidence type="ECO:0000256" key="6">
    <source>
        <dbReference type="ARBA" id="ARBA00022692"/>
    </source>
</evidence>
<sequence length="514" mass="58939">MGRGRHSLDFVDRYGYDLLLGSIAAFYVFMVPYTKVEESFNVQYDHLEFPGVVPRTFIGAILVSILASPLVSMMSLLHLPKIYSLFAVNLAYGNWLKGHFYAALNCLIFATLIFRCDVLLLLCPLGLELLLTKSITLWKALKCCIGTALFCIGLSVLVDTIMWKKFVWPEFQVLWFNSVLNRSSEWGLGVFLDRRVVFYILPVVSFVLLYSKLPHKELRFVISSVPMFNLSAAIAASRMDRGLHGCLYYCIGHIDHLHMRYSKASKESRLQSEKLVYPHVGSLTNNSTEQWVHIDPFSAMNGISRFCEYEFPWRYCKEEGIPIQEFDQMNFTYLLKTSGKYVQGPEFSRRAMICELTNTKRDLSGMTMTVADAAMQLDLIDTVHGTLAAEDYFLKLPETLKDQQTHTVLLIAYVNSEIREKAESIHTQMIIRGYPMMPIQFKVVMILYMNLKEYDKVDLLVSGMRQKNIPLDVDYYNVWLLCFVDQGSVAKVEQVFEQMEQDGTPLIPTGLHFA</sequence>
<evidence type="ECO:0000313" key="15">
    <source>
        <dbReference type="EMBL" id="KAF7138049.1"/>
    </source>
</evidence>
<evidence type="ECO:0000256" key="5">
    <source>
        <dbReference type="ARBA" id="ARBA00022679"/>
    </source>
</evidence>
<name>A0A834LKJ1_RHOSS</name>
<dbReference type="AlphaFoldDB" id="A0A834LKJ1"/>
<evidence type="ECO:0000256" key="11">
    <source>
        <dbReference type="ARBA" id="ARBA00044721"/>
    </source>
</evidence>
<dbReference type="PANTHER" id="PTHR22760">
    <property type="entry name" value="GLYCOSYLTRANSFERASE"/>
    <property type="match status" value="1"/>
</dbReference>
<comment type="similarity">
    <text evidence="3 14">Belongs to the glycosyltransferase 22 family.</text>
</comment>
<evidence type="ECO:0000256" key="3">
    <source>
        <dbReference type="ARBA" id="ARBA00007063"/>
    </source>
</evidence>
<keyword evidence="8 14" id="KW-0256">Endoplasmic reticulum</keyword>
<dbReference type="GO" id="GO:0052917">
    <property type="term" value="F:dol-P-Man:Man(7)GlcNAc(2)-PP-Dol alpha-1,6-mannosyltransferase activity"/>
    <property type="evidence" value="ECO:0007669"/>
    <property type="project" value="UniProtKB-EC"/>
</dbReference>
<evidence type="ECO:0000256" key="7">
    <source>
        <dbReference type="ARBA" id="ARBA00022737"/>
    </source>
</evidence>
<feature type="transmembrane region" description="Helical" evidence="14">
    <location>
        <begin position="57"/>
        <end position="79"/>
    </location>
</feature>
<dbReference type="Proteomes" id="UP000626092">
    <property type="component" value="Unassembled WGS sequence"/>
</dbReference>
<evidence type="ECO:0000256" key="1">
    <source>
        <dbReference type="ARBA" id="ARBA00004477"/>
    </source>
</evidence>
<feature type="transmembrane region" description="Helical" evidence="14">
    <location>
        <begin position="143"/>
        <end position="163"/>
    </location>
</feature>
<keyword evidence="5" id="KW-0808">Transferase</keyword>
<keyword evidence="16" id="KW-1185">Reference proteome</keyword>
<comment type="pathway">
    <text evidence="2">Protein modification; protein glycosylation.</text>
</comment>
<accession>A0A834LKJ1</accession>
<evidence type="ECO:0000256" key="8">
    <source>
        <dbReference type="ARBA" id="ARBA00022824"/>
    </source>
</evidence>
<gene>
    <name evidence="15" type="ORF">RHSIM_Rhsim07G0037600</name>
</gene>
<evidence type="ECO:0000256" key="2">
    <source>
        <dbReference type="ARBA" id="ARBA00004922"/>
    </source>
</evidence>
<comment type="function">
    <text evidence="11">Mannosyltransferase that operates in the biosynthetic pathway of dolichol-linked oligosaccharides, the glycan precursors employed in protein asparagine (N)-glycosylation. The assembly of dolichol-linked oligosaccharides begins on the cytosolic side of the endoplasmic reticulum membrane and finishes in its lumen. The sequential addition of sugars to dolichol pyrophosphate produces dolichol-linked oligosaccharides containing fourteen sugars, including two GlcNAcs, nine mannoses and three glucoses. Once assembled, the oligosaccharide is transferred from the lipid to nascent proteins by oligosaccharyltransferases. In the lumen of the endoplasmic reticulum, adds the eighth mannose residue in an alpha-1,6 linkage onto Man(7)GlcNAc(2)-PP-dolichol to produce Man(8)GlcNAc(2)-PP-dolichol.</text>
</comment>
<keyword evidence="7" id="KW-0677">Repeat</keyword>
<comment type="subcellular location">
    <subcellularLocation>
        <location evidence="1 14">Endoplasmic reticulum membrane</location>
        <topology evidence="1 14">Multi-pass membrane protein</topology>
    </subcellularLocation>
</comment>
<evidence type="ECO:0000256" key="9">
    <source>
        <dbReference type="ARBA" id="ARBA00022989"/>
    </source>
</evidence>
<keyword evidence="10 14" id="KW-0472">Membrane</keyword>
<dbReference type="PANTHER" id="PTHR22760:SF1">
    <property type="entry name" value="DOL-P-MAN:MAN(7)GLCNAC(2)-PP-DOL ALPHA-1,6-MANNOSYLTRANSFERASE"/>
    <property type="match status" value="1"/>
</dbReference>
<keyword evidence="9 14" id="KW-1133">Transmembrane helix</keyword>
<keyword evidence="6 14" id="KW-0812">Transmembrane</keyword>
<dbReference type="InterPro" id="IPR011990">
    <property type="entry name" value="TPR-like_helical_dom_sf"/>
</dbReference>
<feature type="transmembrane region" description="Helical" evidence="14">
    <location>
        <begin position="99"/>
        <end position="122"/>
    </location>
</feature>
<dbReference type="GO" id="GO:0006487">
    <property type="term" value="P:protein N-linked glycosylation"/>
    <property type="evidence" value="ECO:0007669"/>
    <property type="project" value="TreeGrafter"/>
</dbReference>
<dbReference type="EMBL" id="WJXA01000007">
    <property type="protein sequence ID" value="KAF7138049.1"/>
    <property type="molecule type" value="Genomic_DNA"/>
</dbReference>
<protein>
    <recommendedName>
        <fullName evidence="14">Mannosyltransferase</fullName>
        <ecNumber evidence="14">2.4.1.-</ecNumber>
    </recommendedName>
</protein>
<organism evidence="15 16">
    <name type="scientific">Rhododendron simsii</name>
    <name type="common">Sims's rhododendron</name>
    <dbReference type="NCBI Taxonomy" id="118357"/>
    <lineage>
        <taxon>Eukaryota</taxon>
        <taxon>Viridiplantae</taxon>
        <taxon>Streptophyta</taxon>
        <taxon>Embryophyta</taxon>
        <taxon>Tracheophyta</taxon>
        <taxon>Spermatophyta</taxon>
        <taxon>Magnoliopsida</taxon>
        <taxon>eudicotyledons</taxon>
        <taxon>Gunneridae</taxon>
        <taxon>Pentapetalae</taxon>
        <taxon>asterids</taxon>
        <taxon>Ericales</taxon>
        <taxon>Ericaceae</taxon>
        <taxon>Ericoideae</taxon>
        <taxon>Rhodoreae</taxon>
        <taxon>Rhododendron</taxon>
    </lineage>
</organism>
<dbReference type="EC" id="2.4.1.-" evidence="14"/>
<evidence type="ECO:0000256" key="14">
    <source>
        <dbReference type="RuleBase" id="RU363075"/>
    </source>
</evidence>
<dbReference type="PROSITE" id="PS51375">
    <property type="entry name" value="PPR"/>
    <property type="match status" value="1"/>
</dbReference>
<evidence type="ECO:0000313" key="16">
    <source>
        <dbReference type="Proteomes" id="UP000626092"/>
    </source>
</evidence>
<dbReference type="InterPro" id="IPR005599">
    <property type="entry name" value="GPI_mannosylTrfase"/>
</dbReference>
<dbReference type="OrthoDB" id="19039at2759"/>
<dbReference type="InterPro" id="IPR002885">
    <property type="entry name" value="PPR_rpt"/>
</dbReference>
<dbReference type="GO" id="GO:0005789">
    <property type="term" value="C:endoplasmic reticulum membrane"/>
    <property type="evidence" value="ECO:0007669"/>
    <property type="project" value="UniProtKB-SubCell"/>
</dbReference>
<proteinExistence type="inferred from homology"/>
<comment type="caution">
    <text evidence="15">The sequence shown here is derived from an EMBL/GenBank/DDBJ whole genome shotgun (WGS) entry which is preliminary data.</text>
</comment>
<dbReference type="Pfam" id="PF03901">
    <property type="entry name" value="Glyco_transf_22"/>
    <property type="match status" value="2"/>
</dbReference>
<feature type="transmembrane region" description="Helical" evidence="14">
    <location>
        <begin position="18"/>
        <end position="36"/>
    </location>
</feature>
<evidence type="ECO:0000256" key="12">
    <source>
        <dbReference type="ARBA" id="ARBA00048899"/>
    </source>
</evidence>
<evidence type="ECO:0000256" key="10">
    <source>
        <dbReference type="ARBA" id="ARBA00023136"/>
    </source>
</evidence>
<evidence type="ECO:0000256" key="4">
    <source>
        <dbReference type="ARBA" id="ARBA00022676"/>
    </source>
</evidence>
<feature type="repeat" description="PPR" evidence="13">
    <location>
        <begin position="472"/>
        <end position="506"/>
    </location>
</feature>